<proteinExistence type="predicted"/>
<evidence type="ECO:0000313" key="6">
    <source>
        <dbReference type="EMBL" id="QCQ23447.1"/>
    </source>
</evidence>
<dbReference type="OrthoDB" id="9800029at2"/>
<dbReference type="GO" id="GO:0005829">
    <property type="term" value="C:cytosol"/>
    <property type="evidence" value="ECO:0007669"/>
    <property type="project" value="TreeGrafter"/>
</dbReference>
<dbReference type="GO" id="GO:0032993">
    <property type="term" value="C:protein-DNA complex"/>
    <property type="evidence" value="ECO:0007669"/>
    <property type="project" value="TreeGrafter"/>
</dbReference>
<evidence type="ECO:0000256" key="2">
    <source>
        <dbReference type="ARBA" id="ARBA00023012"/>
    </source>
</evidence>
<sequence>MPYKVLVVDDELDFLETIVKRLERRRITVTGVASGEEALKQLETFPVDVVILDVKMPGMDGLETLRRIKRRWPFVEVILLTGHGSVESGIQGMELGAYDYVMKPAKLGDLIAKVEQAYERKRLREKQSQ</sequence>
<feature type="modified residue" description="4-aspartylphosphate" evidence="4">
    <location>
        <position position="53"/>
    </location>
</feature>
<name>A0A4P8L5W7_9BACT</name>
<evidence type="ECO:0000256" key="4">
    <source>
        <dbReference type="PROSITE-ProRule" id="PRU00169"/>
    </source>
</evidence>
<dbReference type="InterPro" id="IPR001789">
    <property type="entry name" value="Sig_transdc_resp-reg_receiver"/>
</dbReference>
<organism evidence="6 7">
    <name type="scientific">Desulfoglaeba alkanexedens ALDC</name>
    <dbReference type="NCBI Taxonomy" id="980445"/>
    <lineage>
        <taxon>Bacteria</taxon>
        <taxon>Pseudomonadati</taxon>
        <taxon>Thermodesulfobacteriota</taxon>
        <taxon>Syntrophobacteria</taxon>
        <taxon>Syntrophobacterales</taxon>
        <taxon>Syntrophobacteraceae</taxon>
        <taxon>Desulfoglaeba</taxon>
    </lineage>
</organism>
<evidence type="ECO:0000256" key="1">
    <source>
        <dbReference type="ARBA" id="ARBA00022553"/>
    </source>
</evidence>
<dbReference type="PANTHER" id="PTHR48111">
    <property type="entry name" value="REGULATOR OF RPOS"/>
    <property type="match status" value="1"/>
</dbReference>
<evidence type="ECO:0000313" key="7">
    <source>
        <dbReference type="Proteomes" id="UP000298602"/>
    </source>
</evidence>
<reference evidence="6 7" key="2">
    <citation type="submission" date="2019-05" db="EMBL/GenBank/DDBJ databases">
        <authorList>
            <person name="Suflita J.M."/>
            <person name="Marks C.R."/>
        </authorList>
    </citation>
    <scope>NUCLEOTIDE SEQUENCE [LARGE SCALE GENOMIC DNA]</scope>
    <source>
        <strain evidence="6 7">ALDC</strain>
    </source>
</reference>
<dbReference type="GO" id="GO:0000976">
    <property type="term" value="F:transcription cis-regulatory region binding"/>
    <property type="evidence" value="ECO:0007669"/>
    <property type="project" value="TreeGrafter"/>
</dbReference>
<dbReference type="GO" id="GO:0006355">
    <property type="term" value="P:regulation of DNA-templated transcription"/>
    <property type="evidence" value="ECO:0007669"/>
    <property type="project" value="TreeGrafter"/>
</dbReference>
<keyword evidence="3" id="KW-0238">DNA-binding</keyword>
<accession>A0A4P8L5W7</accession>
<gene>
    <name evidence="6" type="ORF">FDQ92_04635</name>
</gene>
<dbReference type="SMART" id="SM00448">
    <property type="entry name" value="REC"/>
    <property type="match status" value="1"/>
</dbReference>
<evidence type="ECO:0000259" key="5">
    <source>
        <dbReference type="PROSITE" id="PS50110"/>
    </source>
</evidence>
<evidence type="ECO:0000256" key="3">
    <source>
        <dbReference type="ARBA" id="ARBA00023125"/>
    </source>
</evidence>
<dbReference type="EMBL" id="CP040098">
    <property type="protein sequence ID" value="QCQ23447.1"/>
    <property type="molecule type" value="Genomic_DNA"/>
</dbReference>
<dbReference type="KEGG" id="dax:FDQ92_04635"/>
<protein>
    <submittedName>
        <fullName evidence="6">Response regulator</fullName>
    </submittedName>
</protein>
<keyword evidence="2" id="KW-0902">Two-component regulatory system</keyword>
<dbReference type="InterPro" id="IPR011006">
    <property type="entry name" value="CheY-like_superfamily"/>
</dbReference>
<keyword evidence="7" id="KW-1185">Reference proteome</keyword>
<reference evidence="6 7" key="1">
    <citation type="submission" date="2019-05" db="EMBL/GenBank/DDBJ databases">
        <title>The Complete Genome Sequence of the n-alkane-degrading Desulfoglaeba alkanexedens ALDC reveals multiple alkylsuccinate synthase gene clusters.</title>
        <authorList>
            <person name="Callaghan A.V."/>
            <person name="Davidova I.A."/>
            <person name="Duncan K.E."/>
            <person name="Morris B."/>
            <person name="McInerney M.J."/>
        </authorList>
    </citation>
    <scope>NUCLEOTIDE SEQUENCE [LARGE SCALE GENOMIC DNA]</scope>
    <source>
        <strain evidence="6 7">ALDC</strain>
    </source>
</reference>
<dbReference type="PANTHER" id="PTHR48111:SF40">
    <property type="entry name" value="PHOSPHATE REGULON TRANSCRIPTIONAL REGULATORY PROTEIN PHOB"/>
    <property type="match status" value="1"/>
</dbReference>
<dbReference type="PROSITE" id="PS50110">
    <property type="entry name" value="RESPONSE_REGULATORY"/>
    <property type="match status" value="1"/>
</dbReference>
<dbReference type="Proteomes" id="UP000298602">
    <property type="component" value="Chromosome"/>
</dbReference>
<dbReference type="SUPFAM" id="SSF52172">
    <property type="entry name" value="CheY-like"/>
    <property type="match status" value="1"/>
</dbReference>
<dbReference type="Pfam" id="PF00072">
    <property type="entry name" value="Response_reg"/>
    <property type="match status" value="1"/>
</dbReference>
<dbReference type="GO" id="GO:0000156">
    <property type="term" value="F:phosphorelay response regulator activity"/>
    <property type="evidence" value="ECO:0007669"/>
    <property type="project" value="TreeGrafter"/>
</dbReference>
<dbReference type="Gene3D" id="3.40.50.2300">
    <property type="match status" value="1"/>
</dbReference>
<dbReference type="AlphaFoldDB" id="A0A4P8L5W7"/>
<keyword evidence="1 4" id="KW-0597">Phosphoprotein</keyword>
<dbReference type="InterPro" id="IPR039420">
    <property type="entry name" value="WalR-like"/>
</dbReference>
<feature type="domain" description="Response regulatory" evidence="5">
    <location>
        <begin position="4"/>
        <end position="118"/>
    </location>
</feature>